<dbReference type="InterPro" id="IPR053176">
    <property type="entry name" value="T6SS_TssE1-like"/>
</dbReference>
<dbReference type="AlphaFoldDB" id="A0A1I7KPL5"/>
<dbReference type="STRING" id="1035707.SAMN05216552_1018105"/>
<proteinExistence type="predicted"/>
<evidence type="ECO:0000259" key="1">
    <source>
        <dbReference type="Pfam" id="PF04965"/>
    </source>
</evidence>
<dbReference type="Proteomes" id="UP000199391">
    <property type="component" value="Unassembled WGS sequence"/>
</dbReference>
<dbReference type="NCBIfam" id="TIGR03357">
    <property type="entry name" value="VI_zyme"/>
    <property type="match status" value="1"/>
</dbReference>
<gene>
    <name evidence="2" type="ORF">SAMN05216552_1018105</name>
</gene>
<organism evidence="2 3">
    <name type="scientific">Pseudoduganella namucuonensis</name>
    <dbReference type="NCBI Taxonomy" id="1035707"/>
    <lineage>
        <taxon>Bacteria</taxon>
        <taxon>Pseudomonadati</taxon>
        <taxon>Pseudomonadota</taxon>
        <taxon>Betaproteobacteria</taxon>
        <taxon>Burkholderiales</taxon>
        <taxon>Oxalobacteraceae</taxon>
        <taxon>Telluria group</taxon>
        <taxon>Pseudoduganella</taxon>
    </lineage>
</organism>
<evidence type="ECO:0000313" key="3">
    <source>
        <dbReference type="Proteomes" id="UP000199391"/>
    </source>
</evidence>
<dbReference type="PANTHER" id="PTHR38595:SF1">
    <property type="entry name" value="TYPE VI SECRETION SYSTEM COMPONENT TSSE1"/>
    <property type="match status" value="1"/>
</dbReference>
<dbReference type="SUPFAM" id="SSF160719">
    <property type="entry name" value="gpW/gp25-like"/>
    <property type="match status" value="1"/>
</dbReference>
<evidence type="ECO:0000313" key="2">
    <source>
        <dbReference type="EMBL" id="SFU99382.1"/>
    </source>
</evidence>
<keyword evidence="3" id="KW-1185">Reference proteome</keyword>
<dbReference type="InterPro" id="IPR017737">
    <property type="entry name" value="TssE1-like"/>
</dbReference>
<accession>A0A1I7KPL5</accession>
<reference evidence="3" key="1">
    <citation type="submission" date="2016-10" db="EMBL/GenBank/DDBJ databases">
        <authorList>
            <person name="Varghese N."/>
            <person name="Submissions S."/>
        </authorList>
    </citation>
    <scope>NUCLEOTIDE SEQUENCE [LARGE SCALE GENOMIC DNA]</scope>
    <source>
        <strain evidence="3">CGMCC 1.11014</strain>
    </source>
</reference>
<dbReference type="InterPro" id="IPR007048">
    <property type="entry name" value="IraD/Gp25-like"/>
</dbReference>
<feature type="domain" description="IraD/Gp25-like" evidence="1">
    <location>
        <begin position="45"/>
        <end position="149"/>
    </location>
</feature>
<dbReference type="PANTHER" id="PTHR38595">
    <property type="entry name" value="CYTOPLASMIC PROTEIN-RELATED"/>
    <property type="match status" value="1"/>
</dbReference>
<name>A0A1I7KPL5_9BURK</name>
<dbReference type="RefSeq" id="WP_218164885.1">
    <property type="nucleotide sequence ID" value="NZ_FPBO01000018.1"/>
</dbReference>
<dbReference type="Pfam" id="PF04965">
    <property type="entry name" value="GPW_gp25"/>
    <property type="match status" value="1"/>
</dbReference>
<protein>
    <submittedName>
        <fullName evidence="2">Type VI secretion system protein ImpF</fullName>
    </submittedName>
</protein>
<dbReference type="EMBL" id="FPBO01000018">
    <property type="protein sequence ID" value="SFU99382.1"/>
    <property type="molecule type" value="Genomic_DNA"/>
</dbReference>
<sequence>MAATEPNAQAGAAGRLQPALLDRLVDAEPGHPREAPAERLITRQRLREAVLRDLAWLFNTTRLGGDAEFGACARARRSVVNFGLPALAGETASGLDPAALERAIHQAIVDFEPRVAPATLRVEALAAGSLLERHNIVSIRISGQLWAQPAPIALLLRTDVDLETGSVEIRDLGKEG</sequence>